<accession>A0A7T2S2A8</accession>
<dbReference type="Gene3D" id="2.60.40.10">
    <property type="entry name" value="Immunoglobulins"/>
    <property type="match status" value="2"/>
</dbReference>
<dbReference type="PROSITE" id="PS51257">
    <property type="entry name" value="PROKAR_LIPOPROTEIN"/>
    <property type="match status" value="1"/>
</dbReference>
<dbReference type="SUPFAM" id="SSF49313">
    <property type="entry name" value="Cadherin-like"/>
    <property type="match status" value="1"/>
</dbReference>
<dbReference type="Pfam" id="PF05345">
    <property type="entry name" value="He_PIG"/>
    <property type="match status" value="2"/>
</dbReference>
<dbReference type="RefSeq" id="WP_197955164.1">
    <property type="nucleotide sequence ID" value="NZ_CP065668.1"/>
</dbReference>
<evidence type="ECO:0000313" key="1">
    <source>
        <dbReference type="EMBL" id="QPS07641.1"/>
    </source>
</evidence>
<proteinExistence type="predicted"/>
<dbReference type="EMBL" id="CP065668">
    <property type="protein sequence ID" value="QPS07641.1"/>
    <property type="molecule type" value="Genomic_DNA"/>
</dbReference>
<gene>
    <name evidence="1" type="ORF">I6G66_25740</name>
</gene>
<dbReference type="InterPro" id="IPR013783">
    <property type="entry name" value="Ig-like_fold"/>
</dbReference>
<organism evidence="1 2">
    <name type="scientific">Delftia acidovorans</name>
    <name type="common">Pseudomonas acidovorans</name>
    <name type="synonym">Comamonas acidovorans</name>
    <dbReference type="NCBI Taxonomy" id="80866"/>
    <lineage>
        <taxon>Bacteria</taxon>
        <taxon>Pseudomonadati</taxon>
        <taxon>Pseudomonadota</taxon>
        <taxon>Betaproteobacteria</taxon>
        <taxon>Burkholderiales</taxon>
        <taxon>Comamonadaceae</taxon>
        <taxon>Delftia</taxon>
    </lineage>
</organism>
<sequence>MQKIMFGAMLALGLAGCGGGGGSAGETSQPYTISLRADKTQLPVNLGNTGPNIGADAAYTTTMYVEARQGSMPIPGGDGIFQCAVTAGLDSAVLYYLDGTDKKDDKGVLSPSRSIVLGSNSGSATFHLHAIDKAGVASVTCTVTDPRDKRQVSAVASVTVGGAAQGIPASTLAVTQTPGYLGSRDNLSNLRNNVALEVKVVDDRNQPVTGTSPNVQVRILPSSAYEGARLISGSKAGSSLQVNSLNGIAQLSLSSGPDSGAIVLETTVDRRDNDVSNGIQDPIRAYTVVGVYHEIAKTPLALADGLSISGVKDQPLVYGFAATGGIPPYRWSTLGGVPDGMRLSSDGVLSGTPTVVGTFNMLVRVQDAQDTVVDKTVTVIIAAKAPLAFTAPTISGVRDVALAYALSATGGSAPYTWVSLGGTPEGLALSSDGILSGTPTADGTFNMIVRVTDADNTVITRNMTITVAKPATTPTTPTTP</sequence>
<evidence type="ECO:0000313" key="2">
    <source>
        <dbReference type="Proteomes" id="UP000594778"/>
    </source>
</evidence>
<dbReference type="InterPro" id="IPR015919">
    <property type="entry name" value="Cadherin-like_sf"/>
</dbReference>
<protein>
    <submittedName>
        <fullName evidence="1">Putative Ig domain-containing protein</fullName>
    </submittedName>
</protein>
<reference evidence="1 2" key="1">
    <citation type="submission" date="2020-12" db="EMBL/GenBank/DDBJ databases">
        <title>FDA dAtabase for Regulatory Grade micrObial Sequences (FDA-ARGOS): Supporting development and validation of Infectious Disease Dx tests.</title>
        <authorList>
            <person name="Sproer C."/>
            <person name="Gronow S."/>
            <person name="Severitt S."/>
            <person name="Schroder I."/>
            <person name="Tallon L."/>
            <person name="Sadzewicz L."/>
            <person name="Zhao X."/>
            <person name="Boylan J."/>
            <person name="Ott S."/>
            <person name="Bowen H."/>
            <person name="Vavikolanu K."/>
            <person name="Mehta A."/>
            <person name="Aluvathingal J."/>
            <person name="Nadendla S."/>
            <person name="Lowell S."/>
            <person name="Myers T."/>
            <person name="Yan Y."/>
            <person name="Sichtig H."/>
        </authorList>
    </citation>
    <scope>NUCLEOTIDE SEQUENCE [LARGE SCALE GENOMIC DNA]</scope>
    <source>
        <strain evidence="1 2">FDAARGOS_909</strain>
    </source>
</reference>
<name>A0A7T2S2A8_DELAC</name>
<dbReference type="GO" id="GO:0005509">
    <property type="term" value="F:calcium ion binding"/>
    <property type="evidence" value="ECO:0007669"/>
    <property type="project" value="InterPro"/>
</dbReference>
<dbReference type="Proteomes" id="UP000594778">
    <property type="component" value="Chromosome"/>
</dbReference>
<dbReference type="GO" id="GO:0016020">
    <property type="term" value="C:membrane"/>
    <property type="evidence" value="ECO:0007669"/>
    <property type="project" value="InterPro"/>
</dbReference>
<dbReference type="AlphaFoldDB" id="A0A7T2S2A8"/>